<dbReference type="PROSITE" id="PS50109">
    <property type="entry name" value="HIS_KIN"/>
    <property type="match status" value="1"/>
</dbReference>
<dbReference type="InterPro" id="IPR036890">
    <property type="entry name" value="HATPase_C_sf"/>
</dbReference>
<dbReference type="AlphaFoldDB" id="A0A238ZS77"/>
<evidence type="ECO:0000256" key="1">
    <source>
        <dbReference type="ARBA" id="ARBA00022553"/>
    </source>
</evidence>
<keyword evidence="7" id="KW-0472">Membrane</keyword>
<evidence type="ECO:0000256" key="5">
    <source>
        <dbReference type="ARBA" id="ARBA00022840"/>
    </source>
</evidence>
<dbReference type="GO" id="GO:0000160">
    <property type="term" value="P:phosphorelay signal transduction system"/>
    <property type="evidence" value="ECO:0007669"/>
    <property type="project" value="UniProtKB-KW"/>
</dbReference>
<keyword evidence="6" id="KW-0902">Two-component regulatory system</keyword>
<evidence type="ECO:0000256" key="7">
    <source>
        <dbReference type="SAM" id="Phobius"/>
    </source>
</evidence>
<keyword evidence="1" id="KW-0597">Phosphoprotein</keyword>
<feature type="domain" description="Histidine kinase" evidence="8">
    <location>
        <begin position="179"/>
        <end position="380"/>
    </location>
</feature>
<sequence>MEYRSRLKIVVPVILTLTLMGVFSFNFYRLKTEWENFFTSTINNELKRVKSMVESTVESGGDPVSSLSSYMENSSLLKGAKIKLYDRTVKVPGSNFEKNFMERKIDFKNFSVILYFDISKEKEINTHILNQFLIATAISIALIAGIFLSLKLYFDERESLSRETAEKERLKSISIAISSILHEVKNSLSRLNMIAYRIATKKDLKYAEILQKEVQQLSKFIDEAAALNKPLKLNVKKLNIKDIIDEAVKEFKELTSLKGIEIICKAENIFTKGDKNLLKSALRNIIKNGIEALDVSNKKEKKLIIETKKGKNSLKIIIKDNANIPWKEDELFSPFKTTKEKGFGIGLFSVKRIIKAHNGTVKAYKSKGYSVFEITIPITTASS</sequence>
<evidence type="ECO:0000256" key="4">
    <source>
        <dbReference type="ARBA" id="ARBA00022777"/>
    </source>
</evidence>
<dbReference type="PANTHER" id="PTHR43065:SF10">
    <property type="entry name" value="PEROXIDE STRESS-ACTIVATED HISTIDINE KINASE MAK3"/>
    <property type="match status" value="1"/>
</dbReference>
<dbReference type="OrthoDB" id="9815750at2"/>
<keyword evidence="7" id="KW-0812">Transmembrane</keyword>
<accession>A0A238ZS77</accession>
<feature type="transmembrane region" description="Helical" evidence="7">
    <location>
        <begin position="132"/>
        <end position="154"/>
    </location>
</feature>
<keyword evidence="3" id="KW-0547">Nucleotide-binding</keyword>
<evidence type="ECO:0000259" key="8">
    <source>
        <dbReference type="PROSITE" id="PS50109"/>
    </source>
</evidence>
<dbReference type="SUPFAM" id="SSF55874">
    <property type="entry name" value="ATPase domain of HSP90 chaperone/DNA topoisomerase II/histidine kinase"/>
    <property type="match status" value="1"/>
</dbReference>
<dbReference type="EMBL" id="FZOB01000011">
    <property type="protein sequence ID" value="SNR86155.1"/>
    <property type="molecule type" value="Genomic_DNA"/>
</dbReference>
<evidence type="ECO:0000256" key="6">
    <source>
        <dbReference type="ARBA" id="ARBA00023012"/>
    </source>
</evidence>
<keyword evidence="7" id="KW-1133">Transmembrane helix</keyword>
<evidence type="ECO:0000313" key="9">
    <source>
        <dbReference type="EMBL" id="SNR86155.1"/>
    </source>
</evidence>
<dbReference type="RefSeq" id="WP_089323460.1">
    <property type="nucleotide sequence ID" value="NZ_FZOB01000011.1"/>
</dbReference>
<dbReference type="Proteomes" id="UP000198405">
    <property type="component" value="Unassembled WGS sequence"/>
</dbReference>
<reference evidence="10" key="1">
    <citation type="submission" date="2017-06" db="EMBL/GenBank/DDBJ databases">
        <authorList>
            <person name="Varghese N."/>
            <person name="Submissions S."/>
        </authorList>
    </citation>
    <scope>NUCLEOTIDE SEQUENCE [LARGE SCALE GENOMIC DNA]</scope>
    <source>
        <strain evidence="10">DSM 15668</strain>
    </source>
</reference>
<evidence type="ECO:0000313" key="10">
    <source>
        <dbReference type="Proteomes" id="UP000198405"/>
    </source>
</evidence>
<keyword evidence="2" id="KW-0808">Transferase</keyword>
<dbReference type="InterPro" id="IPR005467">
    <property type="entry name" value="His_kinase_dom"/>
</dbReference>
<keyword evidence="5" id="KW-0067">ATP-binding</keyword>
<name>A0A238ZS77_9BACT</name>
<evidence type="ECO:0000256" key="3">
    <source>
        <dbReference type="ARBA" id="ARBA00022741"/>
    </source>
</evidence>
<keyword evidence="10" id="KW-1185">Reference proteome</keyword>
<dbReference type="GO" id="GO:0016301">
    <property type="term" value="F:kinase activity"/>
    <property type="evidence" value="ECO:0007669"/>
    <property type="project" value="UniProtKB-KW"/>
</dbReference>
<feature type="transmembrane region" description="Helical" evidence="7">
    <location>
        <begin position="7"/>
        <end position="28"/>
    </location>
</feature>
<protein>
    <submittedName>
        <fullName evidence="9">GHKL domain-containing protein</fullName>
    </submittedName>
</protein>
<organism evidence="9 10">
    <name type="scientific">Desulfurobacterium atlanticum</name>
    <dbReference type="NCBI Taxonomy" id="240169"/>
    <lineage>
        <taxon>Bacteria</taxon>
        <taxon>Pseudomonadati</taxon>
        <taxon>Aquificota</taxon>
        <taxon>Aquificia</taxon>
        <taxon>Desulfurobacteriales</taxon>
        <taxon>Desulfurobacteriaceae</taxon>
        <taxon>Desulfurobacterium</taxon>
    </lineage>
</organism>
<dbReference type="PANTHER" id="PTHR43065">
    <property type="entry name" value="SENSOR HISTIDINE KINASE"/>
    <property type="match status" value="1"/>
</dbReference>
<evidence type="ECO:0000256" key="2">
    <source>
        <dbReference type="ARBA" id="ARBA00022679"/>
    </source>
</evidence>
<proteinExistence type="predicted"/>
<gene>
    <name evidence="9" type="ORF">SAMN06265340_11136</name>
</gene>
<dbReference type="SMART" id="SM00387">
    <property type="entry name" value="HATPase_c"/>
    <property type="match status" value="1"/>
</dbReference>
<dbReference type="Pfam" id="PF02518">
    <property type="entry name" value="HATPase_c"/>
    <property type="match status" value="1"/>
</dbReference>
<dbReference type="InterPro" id="IPR003594">
    <property type="entry name" value="HATPase_dom"/>
</dbReference>
<keyword evidence="4" id="KW-0418">Kinase</keyword>
<dbReference type="Gene3D" id="3.30.565.10">
    <property type="entry name" value="Histidine kinase-like ATPase, C-terminal domain"/>
    <property type="match status" value="1"/>
</dbReference>
<dbReference type="GO" id="GO:0005524">
    <property type="term" value="F:ATP binding"/>
    <property type="evidence" value="ECO:0007669"/>
    <property type="project" value="UniProtKB-KW"/>
</dbReference>